<feature type="domain" description="NAD-dependent epimerase/dehydratase" evidence="1">
    <location>
        <begin position="3"/>
        <end position="190"/>
    </location>
</feature>
<dbReference type="EMBL" id="JADQDC010000010">
    <property type="protein sequence ID" value="MBF9152154.1"/>
    <property type="molecule type" value="Genomic_DNA"/>
</dbReference>
<organism evidence="3 4">
    <name type="scientific">Novosphingobium jiangmenense</name>
    <dbReference type="NCBI Taxonomy" id="2791981"/>
    <lineage>
        <taxon>Bacteria</taxon>
        <taxon>Pseudomonadati</taxon>
        <taxon>Pseudomonadota</taxon>
        <taxon>Alphaproteobacteria</taxon>
        <taxon>Sphingomonadales</taxon>
        <taxon>Sphingomonadaceae</taxon>
        <taxon>Novosphingobium</taxon>
    </lineage>
</organism>
<dbReference type="InterPro" id="IPR036291">
    <property type="entry name" value="NAD(P)-bd_dom_sf"/>
</dbReference>
<dbReference type="SUPFAM" id="SSF51735">
    <property type="entry name" value="NAD(P)-binding Rossmann-fold domains"/>
    <property type="match status" value="1"/>
</dbReference>
<accession>A0ABS0HJG7</accession>
<dbReference type="InterPro" id="IPR011051">
    <property type="entry name" value="RmlC_Cupin_sf"/>
</dbReference>
<dbReference type="InterPro" id="IPR029303">
    <property type="entry name" value="CapF_C"/>
</dbReference>
<evidence type="ECO:0000313" key="3">
    <source>
        <dbReference type="EMBL" id="MBF9152154.1"/>
    </source>
</evidence>
<gene>
    <name evidence="3" type="ORF">I2488_14175</name>
</gene>
<dbReference type="Pfam" id="PF01370">
    <property type="entry name" value="Epimerase"/>
    <property type="match status" value="1"/>
</dbReference>
<dbReference type="Gene3D" id="2.60.120.10">
    <property type="entry name" value="Jelly Rolls"/>
    <property type="match status" value="1"/>
</dbReference>
<dbReference type="Proteomes" id="UP000600799">
    <property type="component" value="Unassembled WGS sequence"/>
</dbReference>
<evidence type="ECO:0000259" key="1">
    <source>
        <dbReference type="Pfam" id="PF01370"/>
    </source>
</evidence>
<dbReference type="Gene3D" id="3.40.50.720">
    <property type="entry name" value="NAD(P)-binding Rossmann-like Domain"/>
    <property type="match status" value="1"/>
</dbReference>
<keyword evidence="4" id="KW-1185">Reference proteome</keyword>
<name>A0ABS0HJG7_9SPHN</name>
<dbReference type="PANTHER" id="PTHR43245:SF55">
    <property type="entry name" value="NAD(P)-BINDING DOMAIN-CONTAINING PROTEIN"/>
    <property type="match status" value="1"/>
</dbReference>
<dbReference type="Pfam" id="PF14667">
    <property type="entry name" value="Polysacc_synt_C"/>
    <property type="match status" value="1"/>
</dbReference>
<dbReference type="InterPro" id="IPR014710">
    <property type="entry name" value="RmlC-like_jellyroll"/>
</dbReference>
<protein>
    <submittedName>
        <fullName evidence="3">NAD-dependent epimerase/dehydratase family protein</fullName>
    </submittedName>
</protein>
<dbReference type="PANTHER" id="PTHR43245">
    <property type="entry name" value="BIFUNCTIONAL POLYMYXIN RESISTANCE PROTEIN ARNA"/>
    <property type="match status" value="1"/>
</dbReference>
<evidence type="ECO:0000259" key="2">
    <source>
        <dbReference type="Pfam" id="PF14667"/>
    </source>
</evidence>
<dbReference type="InterPro" id="IPR001509">
    <property type="entry name" value="Epimerase_deHydtase"/>
</dbReference>
<comment type="caution">
    <text evidence="3">The sequence shown here is derived from an EMBL/GenBank/DDBJ whole genome shotgun (WGS) entry which is preliminary data.</text>
</comment>
<sequence>MQVLVTGSDGFIGKNLLVHLAERGIKNVLKFGRQHNVDDLVQLARQADVIVHLAGANRIEHGQDFQRDTVNLTRALCDALATRVSPVAVYFASSRQVGNGSDYAASKQEAERMLLSVARHAKVTLHIERLPNVFGKWCKPNYNSVVATFCHNLARELPVDCHDASAAVDLAYIDDVCAGISCFIDQASGGRETAIGELPCYRMSVGELANVLTAFRDGRDRMTTENVGVSPYRELYATFLSYLPHDDFVRTLPLHEDKRGVFVEMLKTPSAGQFSYFTAGPGVTRGGHYHHTKSEKFLVLQGQARFRFRNIVTGEQLDFTTYGDSPAVVDTIPGWSHDITNIGDSQLLVMLWASEVFDRDRPDTVPAKIA</sequence>
<reference evidence="3 4" key="1">
    <citation type="submission" date="2020-11" db="EMBL/GenBank/DDBJ databases">
        <title>The genome sequence of Novosphingobium sp. 1Y9A.</title>
        <authorList>
            <person name="Liu Y."/>
        </authorList>
    </citation>
    <scope>NUCLEOTIDE SEQUENCE [LARGE SCALE GENOMIC DNA]</scope>
    <source>
        <strain evidence="3 4">1Y9A</strain>
    </source>
</reference>
<feature type="domain" description="Capsular polysaccharide assembling protein CapF C-terminal" evidence="2">
    <location>
        <begin position="255"/>
        <end position="365"/>
    </location>
</feature>
<dbReference type="CDD" id="cd07007">
    <property type="entry name" value="cupin_CapF-like_C"/>
    <property type="match status" value="1"/>
</dbReference>
<proteinExistence type="predicted"/>
<dbReference type="SUPFAM" id="SSF51182">
    <property type="entry name" value="RmlC-like cupins"/>
    <property type="match status" value="1"/>
</dbReference>
<evidence type="ECO:0000313" key="4">
    <source>
        <dbReference type="Proteomes" id="UP000600799"/>
    </source>
</evidence>
<dbReference type="RefSeq" id="WP_196276474.1">
    <property type="nucleotide sequence ID" value="NZ_JADQDC010000010.1"/>
</dbReference>
<dbReference type="InterPro" id="IPR050177">
    <property type="entry name" value="Lipid_A_modif_metabolic_enz"/>
</dbReference>